<gene>
    <name evidence="1" type="ORF">CLV97_1561</name>
</gene>
<name>A0A2T0L9U0_9BACL</name>
<evidence type="ECO:0000313" key="1">
    <source>
        <dbReference type="EMBL" id="PRX38499.1"/>
    </source>
</evidence>
<protein>
    <submittedName>
        <fullName evidence="1">Uncharacterized protein</fullName>
    </submittedName>
</protein>
<dbReference type="Proteomes" id="UP000237797">
    <property type="component" value="Unassembled WGS sequence"/>
</dbReference>
<accession>A0A2T0L9U0</accession>
<keyword evidence="2" id="KW-1185">Reference proteome</keyword>
<organism evidence="1 2">
    <name type="scientific">Planifilum fimeticola</name>
    <dbReference type="NCBI Taxonomy" id="201975"/>
    <lineage>
        <taxon>Bacteria</taxon>
        <taxon>Bacillati</taxon>
        <taxon>Bacillota</taxon>
        <taxon>Bacilli</taxon>
        <taxon>Bacillales</taxon>
        <taxon>Thermoactinomycetaceae</taxon>
        <taxon>Planifilum</taxon>
    </lineage>
</organism>
<dbReference type="RefSeq" id="WP_245891702.1">
    <property type="nucleotide sequence ID" value="NZ_PVNE01000056.1"/>
</dbReference>
<comment type="caution">
    <text evidence="1">The sequence shown here is derived from an EMBL/GenBank/DDBJ whole genome shotgun (WGS) entry which is preliminary data.</text>
</comment>
<dbReference type="EMBL" id="PVNE01000056">
    <property type="protein sequence ID" value="PRX38499.1"/>
    <property type="molecule type" value="Genomic_DNA"/>
</dbReference>
<evidence type="ECO:0000313" key="2">
    <source>
        <dbReference type="Proteomes" id="UP000237797"/>
    </source>
</evidence>
<feature type="non-terminal residue" evidence="1">
    <location>
        <position position="1"/>
    </location>
</feature>
<dbReference type="AlphaFoldDB" id="A0A2T0L9U0"/>
<reference evidence="1 2" key="1">
    <citation type="submission" date="2018-03" db="EMBL/GenBank/DDBJ databases">
        <title>Genomic Encyclopedia of Archaeal and Bacterial Type Strains, Phase II (KMG-II): from individual species to whole genera.</title>
        <authorList>
            <person name="Goeker M."/>
        </authorList>
    </citation>
    <scope>NUCLEOTIDE SEQUENCE [LARGE SCALE GENOMIC DNA]</scope>
    <source>
        <strain evidence="1 2">DSM 44946</strain>
    </source>
</reference>
<sequence>ALSRYRPIGTPFPSDTIMTLVPLPTLVFPIPFPLFWREQIDHPEKLESIRFSLPHPFDSTAHAKSAPMFRLPTIVSAAANRWWENHIAGAYPPKYNRFSTRIECRSGFFSDRRADVRVPVLVWEEEVQSQPIVRLSAHVSYSYFHFTLADHVFEIACTLGS</sequence>
<proteinExistence type="predicted"/>